<evidence type="ECO:0000313" key="2">
    <source>
        <dbReference type="Proteomes" id="UP000494216"/>
    </source>
</evidence>
<sequence length="212" mass="23337">MQNRLHVVVIFSFKFNAGMPFRDDHELQPLVLGRGNAKGELEEQPAIATQLAYEINGSEYLFAKSFRDFELDYHAAASEVTSAGCSHIQPLLFSAQYNEEKITLTGEYNYPCNTFGAFAPAGTLIRKAGTFRAAINYYRNFSQQSAMMLLISIRTTSGAGAGAPGSKPFIDAKGGLSLDSLYGLALEADNHADTYSTTPDWDWCSLQLSFKF</sequence>
<gene>
    <name evidence="1" type="ORF">METHB2_700020</name>
</gene>
<dbReference type="Proteomes" id="UP000494216">
    <property type="component" value="Unassembled WGS sequence"/>
</dbReference>
<dbReference type="EMBL" id="CADCXN010000103">
    <property type="protein sequence ID" value="CAA9892525.1"/>
    <property type="molecule type" value="Genomic_DNA"/>
</dbReference>
<organism evidence="1 2">
    <name type="scientific">Candidatus Methylobacter favarea</name>
    <dbReference type="NCBI Taxonomy" id="2707345"/>
    <lineage>
        <taxon>Bacteria</taxon>
        <taxon>Pseudomonadati</taxon>
        <taxon>Pseudomonadota</taxon>
        <taxon>Gammaproteobacteria</taxon>
        <taxon>Methylococcales</taxon>
        <taxon>Methylococcaceae</taxon>
        <taxon>Methylobacter</taxon>
    </lineage>
</organism>
<dbReference type="AlphaFoldDB" id="A0A8S0WCH4"/>
<evidence type="ECO:0000313" key="1">
    <source>
        <dbReference type="EMBL" id="CAA9892525.1"/>
    </source>
</evidence>
<name>A0A8S0WCH4_9GAMM</name>
<keyword evidence="2" id="KW-1185">Reference proteome</keyword>
<dbReference type="RefSeq" id="WP_174627287.1">
    <property type="nucleotide sequence ID" value="NZ_CADCXN010000103.1"/>
</dbReference>
<comment type="caution">
    <text evidence="1">The sequence shown here is derived from an EMBL/GenBank/DDBJ whole genome shotgun (WGS) entry which is preliminary data.</text>
</comment>
<accession>A0A8S0WCH4</accession>
<proteinExistence type="predicted"/>
<reference evidence="1 2" key="1">
    <citation type="submission" date="2020-02" db="EMBL/GenBank/DDBJ databases">
        <authorList>
            <person name="Hogendoorn C."/>
        </authorList>
    </citation>
    <scope>NUCLEOTIDE SEQUENCE [LARGE SCALE GENOMIC DNA]</scope>
    <source>
        <strain evidence="1">METHB21</strain>
    </source>
</reference>
<protein>
    <submittedName>
        <fullName evidence="1">Uncharacterized protein</fullName>
    </submittedName>
</protein>